<proteinExistence type="predicted"/>
<dbReference type="EMBL" id="GU567998">
    <property type="protein sequence ID" value="ADI22846.1"/>
    <property type="molecule type" value="Genomic_DNA"/>
</dbReference>
<dbReference type="InterPro" id="IPR019195">
    <property type="entry name" value="ABC_ATPase_put"/>
</dbReference>
<evidence type="ECO:0000259" key="1">
    <source>
        <dbReference type="Pfam" id="PF09818"/>
    </source>
</evidence>
<accession>E7C5X2</accession>
<protein>
    <submittedName>
        <fullName evidence="4">Predicted ATPase of the ABC class</fullName>
    </submittedName>
</protein>
<reference evidence="4" key="1">
    <citation type="submission" date="2010-01" db="EMBL/GenBank/DDBJ databases">
        <title>Genome fragments of uncultured bacteria from the North Pacific subtropical Gyre.</title>
        <authorList>
            <person name="Pham V.D."/>
            <person name="Delong E.F."/>
        </authorList>
    </citation>
    <scope>NUCLEOTIDE SEQUENCE</scope>
</reference>
<dbReference type="SUPFAM" id="SSF52540">
    <property type="entry name" value="P-loop containing nucleoside triphosphate hydrolases"/>
    <property type="match status" value="1"/>
</dbReference>
<dbReference type="InterPro" id="IPR049069">
    <property type="entry name" value="MRB1590-like_C"/>
</dbReference>
<dbReference type="PANTHER" id="PTHR38149:SF1">
    <property type="entry name" value="ATPASE"/>
    <property type="match status" value="1"/>
</dbReference>
<feature type="domain" description="MRB1590-like C-terminal" evidence="3">
    <location>
        <begin position="472"/>
        <end position="565"/>
    </location>
</feature>
<evidence type="ECO:0000259" key="3">
    <source>
        <dbReference type="Pfam" id="PF21117"/>
    </source>
</evidence>
<dbReference type="Pfam" id="PF21117">
    <property type="entry name" value="MRB1590_C"/>
    <property type="match status" value="1"/>
</dbReference>
<dbReference type="InterPro" id="IPR027417">
    <property type="entry name" value="P-loop_NTPase"/>
</dbReference>
<organism evidence="4">
    <name type="scientific">uncultured nuHF2 cluster bacterium HF0500_31B05</name>
    <dbReference type="NCBI Taxonomy" id="723589"/>
    <lineage>
        <taxon>Bacteria</taxon>
        <taxon>environmental samples</taxon>
    </lineage>
</organism>
<dbReference type="InterPro" id="IPR046833">
    <property type="entry name" value="ABC_N"/>
</dbReference>
<name>E7C5X2_9BACT</name>
<feature type="domain" description="ATPase of the ABC class N-terminal" evidence="2">
    <location>
        <begin position="6"/>
        <end position="162"/>
    </location>
</feature>
<sequence length="569" mass="61510">MADAATLNELLVEIDGQGYKTYKRIHGSYLFGDYVLSIDHVQGDPFAAPSRFRVRIDLGRAGFPENLWSNRSRTTGFCSFLALRFAAEAHRIGRRRGSGKSGLIGIDTPGQEILERTCMMLRDGALEARFFVGLPAAGRRVRSHEAIAMIFEDIPAIVSSSLIDTGANHVDASRYATANEDADCLRQQLRQHHLVAFVGNGSILPRRSGVEQTPLSGERMVPFRSPPSLTVSFDVPNAGKLDGMGIPAGVTLVVGGGFHGKSTLLQALQRGVYNHVPGDGREWVITDGTAVKIRAEDGRSITSVNISPFFAGLPDGSNAGDFSTSNASGSTSQAATTVEAIEVGARLLLVDEDTCASNFMSHDHRMQQLVDPENEPITPMIDRLRTLFEQFGVSTILVAGSNGDFFDVADTVIAMENYAPREATAEAAAIAGRFASPRRRESGGPWKAVSHRSLQLSSLDPRKGHRAIYHKACDRYTILFGEDTIDLRAVEQVVDSSQTRAVAAALKYCAAHCGLSANLVDLVQEIDAVAHQGLDHLSGVELADLARFRPYELAAAFNRLRTLSCTVGE</sequence>
<evidence type="ECO:0000259" key="2">
    <source>
        <dbReference type="Pfam" id="PF20446"/>
    </source>
</evidence>
<dbReference type="Pfam" id="PF20446">
    <property type="entry name" value="ABC_N"/>
    <property type="match status" value="1"/>
</dbReference>
<dbReference type="Pfam" id="PF09818">
    <property type="entry name" value="ABC_ATPase"/>
    <property type="match status" value="1"/>
</dbReference>
<evidence type="ECO:0000313" key="4">
    <source>
        <dbReference type="EMBL" id="ADI22846.1"/>
    </source>
</evidence>
<dbReference type="PANTHER" id="PTHR38149">
    <property type="entry name" value="ATPASE"/>
    <property type="match status" value="1"/>
</dbReference>
<dbReference type="InterPro" id="IPR046834">
    <property type="entry name" value="ABC_ATPase_C"/>
</dbReference>
<feature type="domain" description="ATPase of the ABC class C-terminal" evidence="1">
    <location>
        <begin position="174"/>
        <end position="443"/>
    </location>
</feature>
<dbReference type="AlphaFoldDB" id="E7C5X2"/>